<dbReference type="STRING" id="1073089.A0A1L9RLS0"/>
<reference evidence="9" key="1">
    <citation type="journal article" date="2017" name="Genome Biol.">
        <title>Comparative genomics reveals high biological diversity and specific adaptations in the industrially and medically important fungal genus Aspergillus.</title>
        <authorList>
            <person name="de Vries R.P."/>
            <person name="Riley R."/>
            <person name="Wiebenga A."/>
            <person name="Aguilar-Osorio G."/>
            <person name="Amillis S."/>
            <person name="Uchima C.A."/>
            <person name="Anderluh G."/>
            <person name="Asadollahi M."/>
            <person name="Askin M."/>
            <person name="Barry K."/>
            <person name="Battaglia E."/>
            <person name="Bayram O."/>
            <person name="Benocci T."/>
            <person name="Braus-Stromeyer S.A."/>
            <person name="Caldana C."/>
            <person name="Canovas D."/>
            <person name="Cerqueira G.C."/>
            <person name="Chen F."/>
            <person name="Chen W."/>
            <person name="Choi C."/>
            <person name="Clum A."/>
            <person name="Dos Santos R.A."/>
            <person name="Damasio A.R."/>
            <person name="Diallinas G."/>
            <person name="Emri T."/>
            <person name="Fekete E."/>
            <person name="Flipphi M."/>
            <person name="Freyberg S."/>
            <person name="Gallo A."/>
            <person name="Gournas C."/>
            <person name="Habgood R."/>
            <person name="Hainaut M."/>
            <person name="Harispe M.L."/>
            <person name="Henrissat B."/>
            <person name="Hilden K.S."/>
            <person name="Hope R."/>
            <person name="Hossain A."/>
            <person name="Karabika E."/>
            <person name="Karaffa L."/>
            <person name="Karanyi Z."/>
            <person name="Krasevec N."/>
            <person name="Kuo A."/>
            <person name="Kusch H."/>
            <person name="LaButti K."/>
            <person name="Lagendijk E.L."/>
            <person name="Lapidus A."/>
            <person name="Levasseur A."/>
            <person name="Lindquist E."/>
            <person name="Lipzen A."/>
            <person name="Logrieco A.F."/>
            <person name="MacCabe A."/>
            <person name="Maekelae M.R."/>
            <person name="Malavazi I."/>
            <person name="Melin P."/>
            <person name="Meyer V."/>
            <person name="Mielnichuk N."/>
            <person name="Miskei M."/>
            <person name="Molnar A.P."/>
            <person name="Mule G."/>
            <person name="Ngan C.Y."/>
            <person name="Orejas M."/>
            <person name="Orosz E."/>
            <person name="Ouedraogo J.P."/>
            <person name="Overkamp K.M."/>
            <person name="Park H.-S."/>
            <person name="Perrone G."/>
            <person name="Piumi F."/>
            <person name="Punt P.J."/>
            <person name="Ram A.F."/>
            <person name="Ramon A."/>
            <person name="Rauscher S."/>
            <person name="Record E."/>
            <person name="Riano-Pachon D.M."/>
            <person name="Robert V."/>
            <person name="Roehrig J."/>
            <person name="Ruller R."/>
            <person name="Salamov A."/>
            <person name="Salih N.S."/>
            <person name="Samson R.A."/>
            <person name="Sandor E."/>
            <person name="Sanguinetti M."/>
            <person name="Schuetze T."/>
            <person name="Sepcic K."/>
            <person name="Shelest E."/>
            <person name="Sherlock G."/>
            <person name="Sophianopoulou V."/>
            <person name="Squina F.M."/>
            <person name="Sun H."/>
            <person name="Susca A."/>
            <person name="Todd R.B."/>
            <person name="Tsang A."/>
            <person name="Unkles S.E."/>
            <person name="van de Wiele N."/>
            <person name="van Rossen-Uffink D."/>
            <person name="Oliveira J.V."/>
            <person name="Vesth T.C."/>
            <person name="Visser J."/>
            <person name="Yu J.-H."/>
            <person name="Zhou M."/>
            <person name="Andersen M.R."/>
            <person name="Archer D.B."/>
            <person name="Baker S.E."/>
            <person name="Benoit I."/>
            <person name="Brakhage A.A."/>
            <person name="Braus G.H."/>
            <person name="Fischer R."/>
            <person name="Frisvad J.C."/>
            <person name="Goldman G.H."/>
            <person name="Houbraken J."/>
            <person name="Oakley B."/>
            <person name="Pocsi I."/>
            <person name="Scazzocchio C."/>
            <person name="Seiboth B."/>
            <person name="vanKuyk P.A."/>
            <person name="Wortman J."/>
            <person name="Dyer P.S."/>
            <person name="Grigoriev I.V."/>
        </authorList>
    </citation>
    <scope>NUCLEOTIDE SEQUENCE [LARGE SCALE GENOMIC DNA]</scope>
    <source>
        <strain evidence="9">DTO 134E9</strain>
    </source>
</reference>
<dbReference type="PRINTS" id="PR00420">
    <property type="entry name" value="RNGMNOXGNASE"/>
</dbReference>
<dbReference type="AlphaFoldDB" id="A0A1L9RLS0"/>
<keyword evidence="9" id="KW-1185">Reference proteome</keyword>
<evidence type="ECO:0000256" key="3">
    <source>
        <dbReference type="ARBA" id="ARBA00022827"/>
    </source>
</evidence>
<keyword evidence="5" id="KW-0812">Transmembrane</keyword>
<evidence type="ECO:0000256" key="2">
    <source>
        <dbReference type="ARBA" id="ARBA00022630"/>
    </source>
</evidence>
<dbReference type="PANTHER" id="PTHR47356">
    <property type="entry name" value="FAD-DEPENDENT MONOOXYGENASE ASQG-RELATED"/>
    <property type="match status" value="1"/>
</dbReference>
<dbReference type="Pfam" id="PF01494">
    <property type="entry name" value="FAD_binding_3"/>
    <property type="match status" value="1"/>
</dbReference>
<dbReference type="GO" id="GO:0004497">
    <property type="term" value="F:monooxygenase activity"/>
    <property type="evidence" value="ECO:0007669"/>
    <property type="project" value="InterPro"/>
</dbReference>
<dbReference type="Proteomes" id="UP000184383">
    <property type="component" value="Unassembled WGS sequence"/>
</dbReference>
<feature type="signal peptide" evidence="6">
    <location>
        <begin position="1"/>
        <end position="22"/>
    </location>
</feature>
<feature type="transmembrane region" description="Helical" evidence="5">
    <location>
        <begin position="579"/>
        <end position="598"/>
    </location>
</feature>
<keyword evidence="4" id="KW-0560">Oxidoreductase</keyword>
<feature type="transmembrane region" description="Helical" evidence="5">
    <location>
        <begin position="619"/>
        <end position="639"/>
    </location>
</feature>
<dbReference type="VEuPathDB" id="FungiDB:ASPWEDRAFT_740865"/>
<dbReference type="InterPro" id="IPR002938">
    <property type="entry name" value="FAD-bd"/>
</dbReference>
<organism evidence="8 9">
    <name type="scientific">Aspergillus wentii DTO 134E9</name>
    <dbReference type="NCBI Taxonomy" id="1073089"/>
    <lineage>
        <taxon>Eukaryota</taxon>
        <taxon>Fungi</taxon>
        <taxon>Dikarya</taxon>
        <taxon>Ascomycota</taxon>
        <taxon>Pezizomycotina</taxon>
        <taxon>Eurotiomycetes</taxon>
        <taxon>Eurotiomycetidae</taxon>
        <taxon>Eurotiales</taxon>
        <taxon>Aspergillaceae</taxon>
        <taxon>Aspergillus</taxon>
        <taxon>Aspergillus subgen. Cremei</taxon>
    </lineage>
</organism>
<keyword evidence="6" id="KW-0732">Signal</keyword>
<dbReference type="Gene3D" id="3.50.50.60">
    <property type="entry name" value="FAD/NAD(P)-binding domain"/>
    <property type="match status" value="1"/>
</dbReference>
<proteinExistence type="inferred from homology"/>
<dbReference type="EMBL" id="KV878212">
    <property type="protein sequence ID" value="OJJ35833.1"/>
    <property type="molecule type" value="Genomic_DNA"/>
</dbReference>
<name>A0A1L9RLS0_ASPWE</name>
<dbReference type="GeneID" id="63755282"/>
<accession>A0A1L9RLS0</accession>
<dbReference type="SUPFAM" id="SSF51905">
    <property type="entry name" value="FAD/NAD(P)-binding domain"/>
    <property type="match status" value="1"/>
</dbReference>
<evidence type="ECO:0000256" key="1">
    <source>
        <dbReference type="ARBA" id="ARBA00007992"/>
    </source>
</evidence>
<feature type="domain" description="FAD-binding" evidence="7">
    <location>
        <begin position="8"/>
        <end position="323"/>
    </location>
</feature>
<dbReference type="OrthoDB" id="10029326at2759"/>
<keyword evidence="5" id="KW-0472">Membrane</keyword>
<keyword evidence="3" id="KW-0274">FAD</keyword>
<keyword evidence="2" id="KW-0285">Flavoprotein</keyword>
<dbReference type="InterPro" id="IPR050562">
    <property type="entry name" value="FAD_mOase_fung"/>
</dbReference>
<keyword evidence="5" id="KW-1133">Transmembrane helix</keyword>
<evidence type="ECO:0000256" key="6">
    <source>
        <dbReference type="SAM" id="SignalP"/>
    </source>
</evidence>
<feature type="transmembrane region" description="Helical" evidence="5">
    <location>
        <begin position="737"/>
        <end position="760"/>
    </location>
</feature>
<dbReference type="GO" id="GO:0071949">
    <property type="term" value="F:FAD binding"/>
    <property type="evidence" value="ECO:0007669"/>
    <property type="project" value="InterPro"/>
</dbReference>
<gene>
    <name evidence="8" type="ORF">ASPWEDRAFT_740865</name>
</gene>
<comment type="similarity">
    <text evidence="1">Belongs to the paxM FAD-dependent monooxygenase family.</text>
</comment>
<evidence type="ECO:0000313" key="9">
    <source>
        <dbReference type="Proteomes" id="UP000184383"/>
    </source>
</evidence>
<evidence type="ECO:0000256" key="4">
    <source>
        <dbReference type="ARBA" id="ARBA00023002"/>
    </source>
</evidence>
<dbReference type="InterPro" id="IPR036188">
    <property type="entry name" value="FAD/NAD-bd_sf"/>
</dbReference>
<feature type="transmembrane region" description="Helical" evidence="5">
    <location>
        <begin position="651"/>
        <end position="670"/>
    </location>
</feature>
<dbReference type="RefSeq" id="XP_040689509.1">
    <property type="nucleotide sequence ID" value="XM_040839434.1"/>
</dbReference>
<evidence type="ECO:0000256" key="5">
    <source>
        <dbReference type="SAM" id="Phobius"/>
    </source>
</evidence>
<feature type="chain" id="PRO_5012115037" description="FAD-binding domain-containing protein" evidence="6">
    <location>
        <begin position="23"/>
        <end position="773"/>
    </location>
</feature>
<sequence length="773" mass="86009">MSQTKNFRVVIVGGSIAGLTLAHSLERANIDYVVLEAYNDIAPQVGASIGVLPNGARILDQLGIYDDILDEVEPMKEHGYPVAFLDRQIVLAILYKHLGDSQSRVHLEKKVVRVEHVDSGVIAHCADGSSFNGDIVVGADGVKSTIRQQMWQHMMDIKMHNAVKREKAKMKSEYSCVFGISNATPGLKPGESHRSFGDGFSSLIIIGKEGRVFWFLFTRLEQTYSMSTLPRFTPDDLKQNIASHLDKYVAAGVPFAAVYKNAITTTYVPLEEAFYKYWTVDKFVCIGDSIHKMTPNMGQGGNSAIESAASLANILHSFVNSSSTYSLQDLRSCLSSWESSRQPRVNGIWAKANDLTRLEALATWKHKIVGLYMLPHLTSILTDKTSRSIVGAEKLDFIPVKGSQECLIPYDKNYRNIQDEPGWKRFIWALPLLSLLLVAFSTMDATLVSTIPYLGRTLLSGTWESSTGEAVSLYKPQYHWQYLDDLFRPMITCFLPFISGSHPLSKLQINSFLTDLGPIYAIWLLESYRRAHHWSMPLLPILFGLAFQLKGIGKFAPIYFLLDFMQSPLSKILVADSSYISPSLITMLFPALILGYYIPTWASFVAPTLAMRQSINAGWQLFPLIVPALQVLLMLAMKIVPAKLRPRVTLSTRFCSFILAVVSGAAFIHVRMNIPDSSSLLEIFLPSTTASAQSFSEGIARFLQYDEIFSMGSALIWLLLCFRDLQLYGVVVSWVKVVGVLATTTCLFGPGAAVAIGWGWREEILAGIMRDRG</sequence>
<protein>
    <recommendedName>
        <fullName evidence="7">FAD-binding domain-containing protein</fullName>
    </recommendedName>
</protein>
<feature type="transmembrane region" description="Helical" evidence="5">
    <location>
        <begin position="538"/>
        <end position="559"/>
    </location>
</feature>
<dbReference type="PANTHER" id="PTHR47356:SF2">
    <property type="entry name" value="FAD-BINDING DOMAIN-CONTAINING PROTEIN-RELATED"/>
    <property type="match status" value="1"/>
</dbReference>
<evidence type="ECO:0000259" key="7">
    <source>
        <dbReference type="Pfam" id="PF01494"/>
    </source>
</evidence>
<evidence type="ECO:0000313" key="8">
    <source>
        <dbReference type="EMBL" id="OJJ35833.1"/>
    </source>
</evidence>